<dbReference type="EMBL" id="RCOR01000032">
    <property type="protein sequence ID" value="RSN68240.1"/>
    <property type="molecule type" value="Genomic_DNA"/>
</dbReference>
<dbReference type="Proteomes" id="UP000278149">
    <property type="component" value="Unassembled WGS sequence"/>
</dbReference>
<comment type="caution">
    <text evidence="1">The sequence shown here is derived from an EMBL/GenBank/DDBJ whole genome shotgun (WGS) entry which is preliminary data.</text>
</comment>
<name>A0A3R9PQK9_9CREN</name>
<gene>
    <name evidence="1" type="ORF">D9Q81_06440</name>
</gene>
<dbReference type="SUPFAM" id="SSF143602">
    <property type="entry name" value="STIV B116-like"/>
    <property type="match status" value="1"/>
</dbReference>
<dbReference type="Gene3D" id="3.40.50.11170">
    <property type="entry name" value="Uncharacterised protein PF08960, DUF1874"/>
    <property type="match status" value="1"/>
</dbReference>
<dbReference type="RefSeq" id="WP_125742079.1">
    <property type="nucleotide sequence ID" value="NZ_RCOR01000032.1"/>
</dbReference>
<dbReference type="AlphaFoldDB" id="A0A3R9PQK9"/>
<dbReference type="InterPro" id="IPR037236">
    <property type="entry name" value="STIV_B116-like_sf"/>
</dbReference>
<evidence type="ECO:0000313" key="2">
    <source>
        <dbReference type="Proteomes" id="UP000278149"/>
    </source>
</evidence>
<dbReference type="InterPro" id="IPR015055">
    <property type="entry name" value="STIV_B116-like"/>
</dbReference>
<dbReference type="Pfam" id="PF08960">
    <property type="entry name" value="STIV_B116-like"/>
    <property type="match status" value="1"/>
</dbReference>
<protein>
    <submittedName>
        <fullName evidence="1">DUF1874 domain-containing protein</fullName>
    </submittedName>
</protein>
<reference evidence="1 2" key="1">
    <citation type="submission" date="2018-10" db="EMBL/GenBank/DDBJ databases">
        <title>Co-occurring genomic capacity for anaerobic methane metabolism and dissimilatory sulfite reduction discovered in the Korarchaeota.</title>
        <authorList>
            <person name="Mckay L.J."/>
            <person name="Dlakic M."/>
            <person name="Fields M.W."/>
            <person name="Delmont T.O."/>
            <person name="Eren A.M."/>
            <person name="Jay Z.J."/>
            <person name="Klingelsmith K.B."/>
            <person name="Rusch D.B."/>
            <person name="Inskeep W.P."/>
        </authorList>
    </citation>
    <scope>NUCLEOTIDE SEQUENCE [LARGE SCALE GENOMIC DNA]</scope>
    <source>
        <strain evidence="1 2">WS</strain>
    </source>
</reference>
<proteinExistence type="predicted"/>
<evidence type="ECO:0000313" key="1">
    <source>
        <dbReference type="EMBL" id="RSN68240.1"/>
    </source>
</evidence>
<accession>A0A3R9PQK9</accession>
<sequence length="112" mass="12894">MTVYVFNTLTVPIDFDERDEAKIVLRRVTAQEARDLMREGFISAVGHESTARVLSQILGIDVPYERRTVFMKPGDIGIHFFLKSRIPEGRVLTEEEMKELPYWLVQSIVLAP</sequence>
<organism evidence="1 2">
    <name type="scientific">Candidatus Korarchaeum cryptofilum</name>
    <dbReference type="NCBI Taxonomy" id="498846"/>
    <lineage>
        <taxon>Archaea</taxon>
        <taxon>Thermoproteota</taxon>
        <taxon>Candidatus Korarchaeia</taxon>
        <taxon>Candidatus Korarchaeales</taxon>
        <taxon>Candidatus Korarchaeaceae</taxon>
        <taxon>Candidatus Korarchaeum</taxon>
    </lineage>
</organism>